<feature type="compositionally biased region" description="Basic and acidic residues" evidence="1">
    <location>
        <begin position="9"/>
        <end position="20"/>
    </location>
</feature>
<keyword evidence="4" id="KW-1185">Reference proteome</keyword>
<keyword evidence="2" id="KW-1133">Transmembrane helix</keyword>
<accession>A0ABT6KJ02</accession>
<comment type="caution">
    <text evidence="3">The sequence shown here is derived from an EMBL/GenBank/DDBJ whole genome shotgun (WGS) entry which is preliminary data.</text>
</comment>
<keyword evidence="2" id="KW-0472">Membrane</keyword>
<protein>
    <submittedName>
        <fullName evidence="3">Uncharacterized protein</fullName>
    </submittedName>
</protein>
<evidence type="ECO:0000256" key="1">
    <source>
        <dbReference type="SAM" id="MobiDB-lite"/>
    </source>
</evidence>
<dbReference type="EMBL" id="JARXVQ010000001">
    <property type="protein sequence ID" value="MDH6179943.1"/>
    <property type="molecule type" value="Genomic_DNA"/>
</dbReference>
<gene>
    <name evidence="3" type="ORF">M2152_000125</name>
</gene>
<reference evidence="3 4" key="1">
    <citation type="submission" date="2023-04" db="EMBL/GenBank/DDBJ databases">
        <title>Genome Encyclopedia of Bacteria and Archaea VI: Functional Genomics of Type Strains.</title>
        <authorList>
            <person name="Whitman W."/>
        </authorList>
    </citation>
    <scope>NUCLEOTIDE SEQUENCE [LARGE SCALE GENOMIC DNA]</scope>
    <source>
        <strain evidence="3 4">SG_E_30_P1</strain>
    </source>
</reference>
<evidence type="ECO:0000313" key="4">
    <source>
        <dbReference type="Proteomes" id="UP001160142"/>
    </source>
</evidence>
<feature type="transmembrane region" description="Helical" evidence="2">
    <location>
        <begin position="81"/>
        <end position="99"/>
    </location>
</feature>
<organism evidence="3 4">
    <name type="scientific">Antiquaquibacter oligotrophicus</name>
    <dbReference type="NCBI Taxonomy" id="2880260"/>
    <lineage>
        <taxon>Bacteria</taxon>
        <taxon>Bacillati</taxon>
        <taxon>Actinomycetota</taxon>
        <taxon>Actinomycetes</taxon>
        <taxon>Micrococcales</taxon>
        <taxon>Microbacteriaceae</taxon>
        <taxon>Antiquaquibacter</taxon>
    </lineage>
</organism>
<evidence type="ECO:0000313" key="3">
    <source>
        <dbReference type="EMBL" id="MDH6179943.1"/>
    </source>
</evidence>
<sequence length="158" mass="17653">MAAPSAGIEAKRQHSTDSRRYGGAVSSRKSNIQWPWESEGWATDEFRAKRDKELDAVVIGAIGNAPSVYGMRQQRAPVNPYLSLWLVPLIGASSWFLATKLGEEWWGWLVVGLFAAMAVLLLVQCLRAIPGWHRARAAARAYTAARGIPFPKELRWYN</sequence>
<feature type="transmembrane region" description="Helical" evidence="2">
    <location>
        <begin position="105"/>
        <end position="126"/>
    </location>
</feature>
<feature type="region of interest" description="Disordered" evidence="1">
    <location>
        <begin position="1"/>
        <end position="31"/>
    </location>
</feature>
<keyword evidence="2" id="KW-0812">Transmembrane</keyword>
<evidence type="ECO:0000256" key="2">
    <source>
        <dbReference type="SAM" id="Phobius"/>
    </source>
</evidence>
<name>A0ABT6KJ02_9MICO</name>
<proteinExistence type="predicted"/>
<dbReference type="Proteomes" id="UP001160142">
    <property type="component" value="Unassembled WGS sequence"/>
</dbReference>